<accession>A0ABQ2RQ03</accession>
<dbReference type="PANTHER" id="PTHR22912">
    <property type="entry name" value="DISULFIDE OXIDOREDUCTASE"/>
    <property type="match status" value="1"/>
</dbReference>
<comment type="catalytic activity">
    <reaction evidence="12 13">
        <text>N(6)-[(R)-dihydrolipoyl]-L-lysyl-[protein] + NAD(+) = N(6)-[(R)-lipoyl]-L-lysyl-[protein] + NADH + H(+)</text>
        <dbReference type="Rhea" id="RHEA:15045"/>
        <dbReference type="Rhea" id="RHEA-COMP:10474"/>
        <dbReference type="Rhea" id="RHEA-COMP:10475"/>
        <dbReference type="ChEBI" id="CHEBI:15378"/>
        <dbReference type="ChEBI" id="CHEBI:57540"/>
        <dbReference type="ChEBI" id="CHEBI:57945"/>
        <dbReference type="ChEBI" id="CHEBI:83099"/>
        <dbReference type="ChEBI" id="CHEBI:83100"/>
        <dbReference type="EC" id="1.8.1.4"/>
    </reaction>
</comment>
<dbReference type="InterPro" id="IPR004099">
    <property type="entry name" value="Pyr_nucl-diS_OxRdtase_dimer"/>
</dbReference>
<evidence type="ECO:0000313" key="17">
    <source>
        <dbReference type="Proteomes" id="UP000634308"/>
    </source>
</evidence>
<dbReference type="Pfam" id="PF07992">
    <property type="entry name" value="Pyr_redox_2"/>
    <property type="match status" value="1"/>
</dbReference>
<keyword evidence="6 13" id="KW-0285">Flavoprotein</keyword>
<dbReference type="PIRSF" id="PIRSF000350">
    <property type="entry name" value="Mercury_reductase_MerA"/>
    <property type="match status" value="1"/>
</dbReference>
<keyword evidence="17" id="KW-1185">Reference proteome</keyword>
<evidence type="ECO:0000256" key="5">
    <source>
        <dbReference type="ARBA" id="ARBA00022490"/>
    </source>
</evidence>
<protein>
    <recommendedName>
        <fullName evidence="4 13">Dihydrolipoyl dehydrogenase</fullName>
        <ecNumber evidence="3 13">1.8.1.4</ecNumber>
    </recommendedName>
</protein>
<dbReference type="RefSeq" id="WP_189064319.1">
    <property type="nucleotide sequence ID" value="NZ_BMQM01000007.1"/>
</dbReference>
<dbReference type="InterPro" id="IPR036188">
    <property type="entry name" value="FAD/NAD-bd_sf"/>
</dbReference>
<evidence type="ECO:0000259" key="14">
    <source>
        <dbReference type="Pfam" id="PF02852"/>
    </source>
</evidence>
<dbReference type="Gene3D" id="3.50.50.60">
    <property type="entry name" value="FAD/NAD(P)-binding domain"/>
    <property type="match status" value="2"/>
</dbReference>
<keyword evidence="9 13" id="KW-0520">NAD</keyword>
<dbReference type="InterPro" id="IPR006258">
    <property type="entry name" value="Lipoamide_DH"/>
</dbReference>
<evidence type="ECO:0000256" key="2">
    <source>
        <dbReference type="ARBA" id="ARBA00007532"/>
    </source>
</evidence>
<evidence type="ECO:0000256" key="13">
    <source>
        <dbReference type="RuleBase" id="RU003692"/>
    </source>
</evidence>
<evidence type="ECO:0000256" key="3">
    <source>
        <dbReference type="ARBA" id="ARBA00012608"/>
    </source>
</evidence>
<comment type="similarity">
    <text evidence="2 13">Belongs to the class-I pyridine nucleotide-disulfide oxidoreductase family.</text>
</comment>
<dbReference type="EMBL" id="BMQM01000007">
    <property type="protein sequence ID" value="GGR53992.1"/>
    <property type="molecule type" value="Genomic_DNA"/>
</dbReference>
<evidence type="ECO:0000256" key="1">
    <source>
        <dbReference type="ARBA" id="ARBA00004496"/>
    </source>
</evidence>
<dbReference type="InterPro" id="IPR001100">
    <property type="entry name" value="Pyr_nuc-diS_OxRdtase"/>
</dbReference>
<keyword evidence="5" id="KW-0963">Cytoplasm</keyword>
<dbReference type="Gene3D" id="3.30.390.30">
    <property type="match status" value="1"/>
</dbReference>
<dbReference type="PANTHER" id="PTHR22912:SF224">
    <property type="entry name" value="DIHYDROLIPOYL DEHYDROGENASE"/>
    <property type="match status" value="1"/>
</dbReference>
<gene>
    <name evidence="16" type="ORF">GCM10008959_14410</name>
</gene>
<keyword evidence="8 13" id="KW-0560">Oxidoreductase</keyword>
<dbReference type="PROSITE" id="PS00076">
    <property type="entry name" value="PYRIDINE_REDOX_1"/>
    <property type="match status" value="1"/>
</dbReference>
<evidence type="ECO:0000256" key="4">
    <source>
        <dbReference type="ARBA" id="ARBA00016961"/>
    </source>
</evidence>
<keyword evidence="10" id="KW-1015">Disulfide bond</keyword>
<evidence type="ECO:0000256" key="10">
    <source>
        <dbReference type="ARBA" id="ARBA00023157"/>
    </source>
</evidence>
<dbReference type="EC" id="1.8.1.4" evidence="3 13"/>
<proteinExistence type="inferred from homology"/>
<dbReference type="InterPro" id="IPR023753">
    <property type="entry name" value="FAD/NAD-binding_dom"/>
</dbReference>
<name>A0ABQ2RQ03_9DEIO</name>
<dbReference type="Pfam" id="PF02852">
    <property type="entry name" value="Pyr_redox_dim"/>
    <property type="match status" value="1"/>
</dbReference>
<comment type="subcellular location">
    <subcellularLocation>
        <location evidence="1">Cytoplasm</location>
    </subcellularLocation>
</comment>
<feature type="domain" description="Pyridine nucleotide-disulphide oxidoreductase dimerisation" evidence="14">
    <location>
        <begin position="349"/>
        <end position="458"/>
    </location>
</feature>
<reference evidence="17" key="1">
    <citation type="journal article" date="2019" name="Int. J. Syst. Evol. Microbiol.">
        <title>The Global Catalogue of Microorganisms (GCM) 10K type strain sequencing project: providing services to taxonomists for standard genome sequencing and annotation.</title>
        <authorList>
            <consortium name="The Broad Institute Genomics Platform"/>
            <consortium name="The Broad Institute Genome Sequencing Center for Infectious Disease"/>
            <person name="Wu L."/>
            <person name="Ma J."/>
        </authorList>
    </citation>
    <scope>NUCLEOTIDE SEQUENCE [LARGE SCALE GENOMIC DNA]</scope>
    <source>
        <strain evidence="17">JCM 31404</strain>
    </source>
</reference>
<dbReference type="InterPro" id="IPR016156">
    <property type="entry name" value="FAD/NAD-linked_Rdtase_dimer_sf"/>
</dbReference>
<evidence type="ECO:0000256" key="8">
    <source>
        <dbReference type="ARBA" id="ARBA00023002"/>
    </source>
</evidence>
<evidence type="ECO:0000256" key="12">
    <source>
        <dbReference type="ARBA" id="ARBA00049187"/>
    </source>
</evidence>
<dbReference type="InterPro" id="IPR050151">
    <property type="entry name" value="Class-I_Pyr_Nuc-Dis_Oxidored"/>
</dbReference>
<evidence type="ECO:0000256" key="7">
    <source>
        <dbReference type="ARBA" id="ARBA00022827"/>
    </source>
</evidence>
<evidence type="ECO:0000313" key="16">
    <source>
        <dbReference type="EMBL" id="GGR53992.1"/>
    </source>
</evidence>
<sequence length="468" mass="49249">MDSFDVLVIGGGPAGYVAAIRAAQLGFKTACVDAFERNGKASLGGTCLNVGCIPSKAMLDSSEKFEVMQHDFAEHGINVQGASLDIAKMLGRKNGVVDKLTGGVAYLFKKNKITSFFGLGKLVRADGDGWIVDAAGTEVRAARVIVATGSSPRALPLAPFGGHIVENSGALEFTAVPEKLGVIGAGVIGLELGSVWRRLGADVTVLEAMPGFLMAADDAIAKEGLKLFKKQGLDFHFGVNITAVEQDDSGVSVTYTEQDREVTARFDKLIVSIGRVPHTQGLGADAVGLALDERGFVKVDQHYRTNLQNVYAIGDVIGGAMLAHKAEEEGVALAEMLAGQAGHVNYDVIPWVIYTSPEIAWAGLTEKQAKEKGLSIKTGQFPFSANGRALGHGDTRGFVKIIADAQTDKLLGVHMIGGGVSELIGEVVAIMEFGGSSEDLARTVHAHPTLSEVVKEAALATDKRALHM</sequence>
<dbReference type="SUPFAM" id="SSF51905">
    <property type="entry name" value="FAD/NAD(P)-binding domain"/>
    <property type="match status" value="1"/>
</dbReference>
<keyword evidence="11 13" id="KW-0676">Redox-active center</keyword>
<evidence type="ECO:0000256" key="11">
    <source>
        <dbReference type="ARBA" id="ARBA00023284"/>
    </source>
</evidence>
<dbReference type="Proteomes" id="UP000634308">
    <property type="component" value="Unassembled WGS sequence"/>
</dbReference>
<comment type="cofactor">
    <cofactor evidence="13">
        <name>FAD</name>
        <dbReference type="ChEBI" id="CHEBI:57692"/>
    </cofactor>
    <text evidence="13">Binds 1 FAD per subunit.</text>
</comment>
<feature type="domain" description="FAD/NAD(P)-binding" evidence="15">
    <location>
        <begin position="4"/>
        <end position="330"/>
    </location>
</feature>
<organism evidence="16 17">
    <name type="scientific">Deinococcus seoulensis</name>
    <dbReference type="NCBI Taxonomy" id="1837379"/>
    <lineage>
        <taxon>Bacteria</taxon>
        <taxon>Thermotogati</taxon>
        <taxon>Deinococcota</taxon>
        <taxon>Deinococci</taxon>
        <taxon>Deinococcales</taxon>
        <taxon>Deinococcaceae</taxon>
        <taxon>Deinococcus</taxon>
    </lineage>
</organism>
<evidence type="ECO:0000256" key="6">
    <source>
        <dbReference type="ARBA" id="ARBA00022630"/>
    </source>
</evidence>
<dbReference type="SUPFAM" id="SSF55424">
    <property type="entry name" value="FAD/NAD-linked reductases, dimerisation (C-terminal) domain"/>
    <property type="match status" value="1"/>
</dbReference>
<comment type="caution">
    <text evidence="16">The sequence shown here is derived from an EMBL/GenBank/DDBJ whole genome shotgun (WGS) entry which is preliminary data.</text>
</comment>
<dbReference type="PRINTS" id="PR00368">
    <property type="entry name" value="FADPNR"/>
</dbReference>
<evidence type="ECO:0000259" key="15">
    <source>
        <dbReference type="Pfam" id="PF07992"/>
    </source>
</evidence>
<dbReference type="InterPro" id="IPR012999">
    <property type="entry name" value="Pyr_OxRdtase_I_AS"/>
</dbReference>
<keyword evidence="7 13" id="KW-0274">FAD</keyword>
<evidence type="ECO:0000256" key="9">
    <source>
        <dbReference type="ARBA" id="ARBA00023027"/>
    </source>
</evidence>
<dbReference type="PRINTS" id="PR00411">
    <property type="entry name" value="PNDRDTASEI"/>
</dbReference>
<comment type="miscellaneous">
    <text evidence="13">The active site is a redox-active disulfide bond.</text>
</comment>
<dbReference type="NCBIfam" id="TIGR01350">
    <property type="entry name" value="lipoamide_DH"/>
    <property type="match status" value="1"/>
</dbReference>